<evidence type="ECO:0000256" key="2">
    <source>
        <dbReference type="ARBA" id="ARBA00023015"/>
    </source>
</evidence>
<keyword evidence="2" id="KW-0805">Transcription regulation</keyword>
<evidence type="ECO:0000313" key="7">
    <source>
        <dbReference type="EMBL" id="GGE17484.1"/>
    </source>
</evidence>
<keyword evidence="8" id="KW-1185">Reference proteome</keyword>
<proteinExistence type="inferred from homology"/>
<reference evidence="7" key="1">
    <citation type="journal article" date="2014" name="Int. J. Syst. Evol. Microbiol.">
        <title>Complete genome sequence of Corynebacterium casei LMG S-19264T (=DSM 44701T), isolated from a smear-ripened cheese.</title>
        <authorList>
            <consortium name="US DOE Joint Genome Institute (JGI-PGF)"/>
            <person name="Walter F."/>
            <person name="Albersmeier A."/>
            <person name="Kalinowski J."/>
            <person name="Ruckert C."/>
        </authorList>
    </citation>
    <scope>NUCLEOTIDE SEQUENCE</scope>
    <source>
        <strain evidence="7">CGMCC 1.15367</strain>
    </source>
</reference>
<comment type="similarity">
    <text evidence="1">Belongs to the SorC transcriptional regulatory family.</text>
</comment>
<dbReference type="InterPro" id="IPR013249">
    <property type="entry name" value="RNA_pol_sigma70_r4_t2"/>
</dbReference>
<dbReference type="Gene3D" id="3.40.50.1360">
    <property type="match status" value="1"/>
</dbReference>
<sequence length="340" mass="35624">MTSVRRLAFSLPMSDARLLSKPSRLPATPPPQFGDLVAWAAWLYYVDEMTQAEIALRLGVSRASVANYLQEARRAGIVTIRLDPGAVSRTAAAKALAERFGLAEATVVPALEGRRVDTRIGVAGAKVLAALLEEGDTVGVAWGRTILALARAAEPAGIERLTVAQVSGSSASTDDFAPELCTTLLANQLGARCVNLHAPAVLSSRDLRDRLLAEPALQRQFALINSATKIVFGVGDIGPTSTFHRSGMLTEEDLGRIVAEGRAKGVVIGRLIDAAGRPVPSPIDDGIVGISVEELKAVPVRLCLAGGPLKTEAIRGALVGGLATHFVTDSDTAERLLSGS</sequence>
<gene>
    <name evidence="7" type="ORF">GCM10011390_40750</name>
</gene>
<evidence type="ECO:0000256" key="4">
    <source>
        <dbReference type="ARBA" id="ARBA00023163"/>
    </source>
</evidence>
<dbReference type="Pfam" id="PF04198">
    <property type="entry name" value="Sugar-bind"/>
    <property type="match status" value="1"/>
</dbReference>
<reference evidence="7" key="2">
    <citation type="submission" date="2020-09" db="EMBL/GenBank/DDBJ databases">
        <authorList>
            <person name="Sun Q."/>
            <person name="Zhou Y."/>
        </authorList>
    </citation>
    <scope>NUCLEOTIDE SEQUENCE</scope>
    <source>
        <strain evidence="7">CGMCC 1.15367</strain>
    </source>
</reference>
<dbReference type="InterPro" id="IPR037171">
    <property type="entry name" value="NagB/RpiA_transferase-like"/>
</dbReference>
<dbReference type="GO" id="GO:0006352">
    <property type="term" value="P:DNA-templated transcription initiation"/>
    <property type="evidence" value="ECO:0007669"/>
    <property type="project" value="InterPro"/>
</dbReference>
<dbReference type="GO" id="GO:0030246">
    <property type="term" value="F:carbohydrate binding"/>
    <property type="evidence" value="ECO:0007669"/>
    <property type="project" value="InterPro"/>
</dbReference>
<accession>A0A916ZX13</accession>
<dbReference type="PANTHER" id="PTHR34294">
    <property type="entry name" value="TRANSCRIPTIONAL REGULATOR-RELATED"/>
    <property type="match status" value="1"/>
</dbReference>
<dbReference type="AlphaFoldDB" id="A0A916ZX13"/>
<protein>
    <submittedName>
        <fullName evidence="7">DeoR family transcriptional regulator</fullName>
    </submittedName>
</protein>
<evidence type="ECO:0000256" key="3">
    <source>
        <dbReference type="ARBA" id="ARBA00023125"/>
    </source>
</evidence>
<dbReference type="PANTHER" id="PTHR34294:SF1">
    <property type="entry name" value="TRANSCRIPTIONAL REGULATOR LSRR"/>
    <property type="match status" value="1"/>
</dbReference>
<dbReference type="InterPro" id="IPR036388">
    <property type="entry name" value="WH-like_DNA-bd_sf"/>
</dbReference>
<dbReference type="InterPro" id="IPR007324">
    <property type="entry name" value="Sugar-bd_dom_put"/>
</dbReference>
<comment type="caution">
    <text evidence="7">The sequence shown here is derived from an EMBL/GenBank/DDBJ whole genome shotgun (WGS) entry which is preliminary data.</text>
</comment>
<keyword evidence="3" id="KW-0238">DNA-binding</keyword>
<evidence type="ECO:0000259" key="6">
    <source>
        <dbReference type="Pfam" id="PF08281"/>
    </source>
</evidence>
<dbReference type="Pfam" id="PF08281">
    <property type="entry name" value="Sigma70_r4_2"/>
    <property type="match status" value="1"/>
</dbReference>
<evidence type="ECO:0000259" key="5">
    <source>
        <dbReference type="Pfam" id="PF04198"/>
    </source>
</evidence>
<feature type="domain" description="RNA polymerase sigma factor 70 region 4 type 2" evidence="6">
    <location>
        <begin position="43"/>
        <end position="74"/>
    </location>
</feature>
<dbReference type="EMBL" id="BMIQ01000007">
    <property type="protein sequence ID" value="GGE17484.1"/>
    <property type="molecule type" value="Genomic_DNA"/>
</dbReference>
<keyword evidence="4" id="KW-0804">Transcription</keyword>
<dbReference type="SUPFAM" id="SSF100950">
    <property type="entry name" value="NagB/RpiA/CoA transferase-like"/>
    <property type="match status" value="1"/>
</dbReference>
<dbReference type="GO" id="GO:0016987">
    <property type="term" value="F:sigma factor activity"/>
    <property type="evidence" value="ECO:0007669"/>
    <property type="project" value="InterPro"/>
</dbReference>
<evidence type="ECO:0000313" key="8">
    <source>
        <dbReference type="Proteomes" id="UP000644699"/>
    </source>
</evidence>
<feature type="domain" description="Sugar-binding" evidence="5">
    <location>
        <begin position="91"/>
        <end position="338"/>
    </location>
</feature>
<dbReference type="Proteomes" id="UP000644699">
    <property type="component" value="Unassembled WGS sequence"/>
</dbReference>
<dbReference type="GO" id="GO:0003677">
    <property type="term" value="F:DNA binding"/>
    <property type="evidence" value="ECO:0007669"/>
    <property type="project" value="UniProtKB-KW"/>
</dbReference>
<name>A0A916ZX13_9HYPH</name>
<evidence type="ECO:0000256" key="1">
    <source>
        <dbReference type="ARBA" id="ARBA00010466"/>
    </source>
</evidence>
<dbReference type="Gene3D" id="1.10.10.10">
    <property type="entry name" value="Winged helix-like DNA-binding domain superfamily/Winged helix DNA-binding domain"/>
    <property type="match status" value="1"/>
</dbReference>
<organism evidence="7 8">
    <name type="scientific">Aureimonas endophytica</name>
    <dbReference type="NCBI Taxonomy" id="2027858"/>
    <lineage>
        <taxon>Bacteria</taxon>
        <taxon>Pseudomonadati</taxon>
        <taxon>Pseudomonadota</taxon>
        <taxon>Alphaproteobacteria</taxon>
        <taxon>Hyphomicrobiales</taxon>
        <taxon>Aurantimonadaceae</taxon>
        <taxon>Aureimonas</taxon>
    </lineage>
</organism>
<dbReference type="InterPro" id="IPR051054">
    <property type="entry name" value="SorC_transcr_regulators"/>
</dbReference>